<organism evidence="1">
    <name type="scientific">Salmonella enterica subsp. enterica serovar Java</name>
    <dbReference type="NCBI Taxonomy" id="224729"/>
    <lineage>
        <taxon>Bacteria</taxon>
        <taxon>Pseudomonadati</taxon>
        <taxon>Pseudomonadota</taxon>
        <taxon>Gammaproteobacteria</taxon>
        <taxon>Enterobacterales</taxon>
        <taxon>Enterobacteriaceae</taxon>
        <taxon>Salmonella</taxon>
    </lineage>
</organism>
<sequence length="125" mass="14035">MIFSIVSPSTAAVKPLHHSLTFKNGTVSVGDVFVSSWGYEQTNVNFWQVISLHGKKTVIVRRISAESEYTGSMTGFKTPVLNDFTGDGLKRQIKDIGDGLIIKIEDFETAYKTHPEEKHYFSLYC</sequence>
<gene>
    <name evidence="1" type="ORF">DOV67_28540</name>
    <name evidence="2" type="ORF">EZX71_27250</name>
</gene>
<proteinExistence type="predicted"/>
<dbReference type="EMBL" id="AAGTQF010000186">
    <property type="protein sequence ID" value="EBR8575379.1"/>
    <property type="molecule type" value="Genomic_DNA"/>
</dbReference>
<dbReference type="AlphaFoldDB" id="A0A5U8K9R8"/>
<dbReference type="EMBL" id="AAKVUB010000066">
    <property type="protein sequence ID" value="ECW2471566.1"/>
    <property type="molecule type" value="Genomic_DNA"/>
</dbReference>
<evidence type="ECO:0000313" key="2">
    <source>
        <dbReference type="EMBL" id="ECW2471566.1"/>
    </source>
</evidence>
<accession>A0A5U8K9R8</accession>
<dbReference type="Proteomes" id="UP000839733">
    <property type="component" value="Unassembled WGS sequence"/>
</dbReference>
<name>A0A5U8K9R8_SALEB</name>
<comment type="caution">
    <text evidence="1">The sequence shown here is derived from an EMBL/GenBank/DDBJ whole genome shotgun (WGS) entry which is preliminary data.</text>
</comment>
<evidence type="ECO:0000313" key="1">
    <source>
        <dbReference type="EMBL" id="EBR8575379.1"/>
    </source>
</evidence>
<protein>
    <submittedName>
        <fullName evidence="1">Uncharacterized protein</fullName>
    </submittedName>
</protein>
<dbReference type="Proteomes" id="UP000839708">
    <property type="component" value="Unassembled WGS sequence"/>
</dbReference>
<reference evidence="1" key="1">
    <citation type="submission" date="2018-06" db="EMBL/GenBank/DDBJ databases">
        <authorList>
            <person name="Ashton P.M."/>
            <person name="Dallman T."/>
            <person name="Nair S."/>
            <person name="De Pinna E."/>
            <person name="Peters T."/>
            <person name="Grant K."/>
        </authorList>
    </citation>
    <scope>NUCLEOTIDE SEQUENCE [LARGE SCALE GENOMIC DNA]</scope>
    <source>
        <strain evidence="2">367309</strain>
        <strain evidence="1">498895</strain>
    </source>
</reference>